<dbReference type="Gene3D" id="1.20.1250.20">
    <property type="entry name" value="MFS general substrate transporter like domains"/>
    <property type="match status" value="2"/>
</dbReference>
<feature type="transmembrane region" description="Helical" evidence="5">
    <location>
        <begin position="45"/>
        <end position="67"/>
    </location>
</feature>
<sequence length="387" mass="39857">MPSLRDRQARIATYAVFAVQGLSLATLLVQIASLQTRHHLDEGSLTLLLLIVPVFAGVGSVGAGAFAARFGSRLLLRIAQPAVAAAVVLAGFAPQVALLVPVLLVYALALGAVDAGMNMQGVAVERRYGLQVLNGFHCVWSALSMAGALWASAAASARLPLELIMTLPMLLAVAGSLIFGRSLYTTGEEKPETGPAHFDGFPWRPIIPLCLAMAFLYVGDAAVSNFSSVYMQGVLTAEPWVVPLAYAAYQATTLAVRLGGDLAVRRYGPAAIVRVGGVIATVGFASVVLAPNQLLGLVAFGVTGVGLAVVAPQSFSAAGRLDPAGTGVAIARVNLFNYVGFIVGAALVGGLAEAANMRVAFAAPLVLAAVIILLAPGFEPRRTTATT</sequence>
<dbReference type="InterPro" id="IPR020846">
    <property type="entry name" value="MFS_dom"/>
</dbReference>
<gene>
    <name evidence="7" type="ORF">GCM10009733_090430</name>
</gene>
<feature type="transmembrane region" description="Helical" evidence="5">
    <location>
        <begin position="358"/>
        <end position="378"/>
    </location>
</feature>
<comment type="subcellular location">
    <subcellularLocation>
        <location evidence="1">Cell membrane</location>
        <topology evidence="1">Multi-pass membrane protein</topology>
    </subcellularLocation>
</comment>
<evidence type="ECO:0000256" key="2">
    <source>
        <dbReference type="ARBA" id="ARBA00022692"/>
    </source>
</evidence>
<dbReference type="InterPro" id="IPR011701">
    <property type="entry name" value="MFS"/>
</dbReference>
<feature type="transmembrane region" description="Helical" evidence="5">
    <location>
        <begin position="295"/>
        <end position="315"/>
    </location>
</feature>
<feature type="transmembrane region" description="Helical" evidence="5">
    <location>
        <begin position="12"/>
        <end position="33"/>
    </location>
</feature>
<keyword evidence="3 5" id="KW-1133">Transmembrane helix</keyword>
<evidence type="ECO:0000313" key="7">
    <source>
        <dbReference type="EMBL" id="GAA1679507.1"/>
    </source>
</evidence>
<feature type="transmembrane region" description="Helical" evidence="5">
    <location>
        <begin position="163"/>
        <end position="180"/>
    </location>
</feature>
<keyword evidence="2 5" id="KW-0812">Transmembrane</keyword>
<dbReference type="Pfam" id="PF07690">
    <property type="entry name" value="MFS_1"/>
    <property type="match status" value="1"/>
</dbReference>
<dbReference type="CDD" id="cd17393">
    <property type="entry name" value="MFS_MosC_like"/>
    <property type="match status" value="1"/>
</dbReference>
<dbReference type="InterPro" id="IPR051788">
    <property type="entry name" value="MFS_Transporter"/>
</dbReference>
<evidence type="ECO:0000256" key="5">
    <source>
        <dbReference type="SAM" id="Phobius"/>
    </source>
</evidence>
<organism evidence="7 8">
    <name type="scientific">Nonomuraea maheshkhaliensis</name>
    <dbReference type="NCBI Taxonomy" id="419590"/>
    <lineage>
        <taxon>Bacteria</taxon>
        <taxon>Bacillati</taxon>
        <taxon>Actinomycetota</taxon>
        <taxon>Actinomycetes</taxon>
        <taxon>Streptosporangiales</taxon>
        <taxon>Streptosporangiaceae</taxon>
        <taxon>Nonomuraea</taxon>
    </lineage>
</organism>
<evidence type="ECO:0000313" key="8">
    <source>
        <dbReference type="Proteomes" id="UP001500064"/>
    </source>
</evidence>
<dbReference type="RefSeq" id="WP_346113137.1">
    <property type="nucleotide sequence ID" value="NZ_BAAAMU010000117.1"/>
</dbReference>
<feature type="transmembrane region" description="Helical" evidence="5">
    <location>
        <begin position="201"/>
        <end position="219"/>
    </location>
</feature>
<dbReference type="PROSITE" id="PS50850">
    <property type="entry name" value="MFS"/>
    <property type="match status" value="1"/>
</dbReference>
<feature type="transmembrane region" description="Helical" evidence="5">
    <location>
        <begin position="335"/>
        <end position="352"/>
    </location>
</feature>
<protein>
    <submittedName>
        <fullName evidence="7">MFS transporter</fullName>
    </submittedName>
</protein>
<evidence type="ECO:0000259" key="6">
    <source>
        <dbReference type="PROSITE" id="PS50850"/>
    </source>
</evidence>
<feature type="transmembrane region" description="Helical" evidence="5">
    <location>
        <begin position="98"/>
        <end position="116"/>
    </location>
</feature>
<dbReference type="PANTHER" id="PTHR23514">
    <property type="entry name" value="BYPASS OF STOP CODON PROTEIN 6"/>
    <property type="match status" value="1"/>
</dbReference>
<feature type="domain" description="Major facilitator superfamily (MFS) profile" evidence="6">
    <location>
        <begin position="168"/>
        <end position="387"/>
    </location>
</feature>
<dbReference type="PANTHER" id="PTHR23514:SF13">
    <property type="entry name" value="INNER MEMBRANE PROTEIN YBJJ"/>
    <property type="match status" value="1"/>
</dbReference>
<feature type="transmembrane region" description="Helical" evidence="5">
    <location>
        <begin position="271"/>
        <end position="289"/>
    </location>
</feature>
<dbReference type="SUPFAM" id="SSF103473">
    <property type="entry name" value="MFS general substrate transporter"/>
    <property type="match status" value="1"/>
</dbReference>
<proteinExistence type="predicted"/>
<reference evidence="8" key="1">
    <citation type="journal article" date="2019" name="Int. J. Syst. Evol. Microbiol.">
        <title>The Global Catalogue of Microorganisms (GCM) 10K type strain sequencing project: providing services to taxonomists for standard genome sequencing and annotation.</title>
        <authorList>
            <consortium name="The Broad Institute Genomics Platform"/>
            <consortium name="The Broad Institute Genome Sequencing Center for Infectious Disease"/>
            <person name="Wu L."/>
            <person name="Ma J."/>
        </authorList>
    </citation>
    <scope>NUCLEOTIDE SEQUENCE [LARGE SCALE GENOMIC DNA]</scope>
    <source>
        <strain evidence="8">JCM 13929</strain>
    </source>
</reference>
<keyword evidence="4 5" id="KW-0472">Membrane</keyword>
<evidence type="ECO:0000256" key="1">
    <source>
        <dbReference type="ARBA" id="ARBA00004651"/>
    </source>
</evidence>
<feature type="transmembrane region" description="Helical" evidence="5">
    <location>
        <begin position="239"/>
        <end position="259"/>
    </location>
</feature>
<feature type="transmembrane region" description="Helical" evidence="5">
    <location>
        <begin position="128"/>
        <end position="151"/>
    </location>
</feature>
<comment type="caution">
    <text evidence="7">The sequence shown here is derived from an EMBL/GenBank/DDBJ whole genome shotgun (WGS) entry which is preliminary data.</text>
</comment>
<evidence type="ECO:0000256" key="3">
    <source>
        <dbReference type="ARBA" id="ARBA00022989"/>
    </source>
</evidence>
<evidence type="ECO:0000256" key="4">
    <source>
        <dbReference type="ARBA" id="ARBA00023136"/>
    </source>
</evidence>
<dbReference type="InterPro" id="IPR036259">
    <property type="entry name" value="MFS_trans_sf"/>
</dbReference>
<name>A0ABP4SYW9_9ACTN</name>
<dbReference type="EMBL" id="BAAAMU010000117">
    <property type="protein sequence ID" value="GAA1679507.1"/>
    <property type="molecule type" value="Genomic_DNA"/>
</dbReference>
<dbReference type="Proteomes" id="UP001500064">
    <property type="component" value="Unassembled WGS sequence"/>
</dbReference>
<keyword evidence="8" id="KW-1185">Reference proteome</keyword>
<accession>A0ABP4SYW9</accession>